<dbReference type="Proteomes" id="UP000269015">
    <property type="component" value="Chromosome"/>
</dbReference>
<sequence length="203" mass="22548">MFNGAVSGGVGSVLGGGNFWMGAGQGLIVTAFNFLAHKEITTVEETNTGGDCPTCPKNAKNWETYTEDYTIFDTKFWTWDNISNGRKSYYYLNGKWNEIKLITGDVPLGPNGPLKGMKALNELPALDATRKVHGILPKIKDLAKYSKDDLKILLKELKQSIPSRIKSTSLKGPNSSRLQNRQHGQRQGAEQDLIKSLEKFLRK</sequence>
<organism evidence="2 3">
    <name type="scientific">Chryseobacterium indologenes</name>
    <name type="common">Flavobacterium indologenes</name>
    <dbReference type="NCBI Taxonomy" id="253"/>
    <lineage>
        <taxon>Bacteria</taxon>
        <taxon>Pseudomonadati</taxon>
        <taxon>Bacteroidota</taxon>
        <taxon>Flavobacteriia</taxon>
        <taxon>Flavobacteriales</taxon>
        <taxon>Weeksellaceae</taxon>
        <taxon>Chryseobacterium group</taxon>
        <taxon>Chryseobacterium</taxon>
    </lineage>
</organism>
<dbReference type="EMBL" id="CP033930">
    <property type="protein sequence ID" value="AZB18814.1"/>
    <property type="molecule type" value="Genomic_DNA"/>
</dbReference>
<protein>
    <submittedName>
        <fullName evidence="2">Uncharacterized protein</fullName>
    </submittedName>
</protein>
<dbReference type="RefSeq" id="WP_123861780.1">
    <property type="nucleotide sequence ID" value="NZ_JAKYXG010000006.1"/>
</dbReference>
<evidence type="ECO:0000313" key="2">
    <source>
        <dbReference type="EMBL" id="AZB18814.1"/>
    </source>
</evidence>
<feature type="region of interest" description="Disordered" evidence="1">
    <location>
        <begin position="165"/>
        <end position="191"/>
    </location>
</feature>
<feature type="compositionally biased region" description="Polar residues" evidence="1">
    <location>
        <begin position="165"/>
        <end position="182"/>
    </location>
</feature>
<evidence type="ECO:0000313" key="3">
    <source>
        <dbReference type="Proteomes" id="UP000269015"/>
    </source>
</evidence>
<gene>
    <name evidence="2" type="ORF">EG352_14000</name>
</gene>
<accession>A0AAD0YTQ4</accession>
<evidence type="ECO:0000256" key="1">
    <source>
        <dbReference type="SAM" id="MobiDB-lite"/>
    </source>
</evidence>
<dbReference type="AlphaFoldDB" id="A0AAD0YTQ4"/>
<name>A0AAD0YTQ4_CHRID</name>
<proteinExistence type="predicted"/>
<reference evidence="2 3" key="1">
    <citation type="submission" date="2018-11" db="EMBL/GenBank/DDBJ databases">
        <title>Proposal to divide the Flavobacteriaceae and reorganize its genera based on Amino Acid Identity values calculated from whole genome sequences.</title>
        <authorList>
            <person name="Nicholson A.C."/>
            <person name="Gulvik C.A."/>
            <person name="Whitney A.M."/>
            <person name="Humrighouse B.W."/>
            <person name="Bell M."/>
            <person name="Holmes B."/>
            <person name="Steigerwalt A.G."/>
            <person name="Villarma A."/>
            <person name="Sheth M."/>
            <person name="Batra D."/>
            <person name="Pryor J."/>
            <person name="Bernardet J.-F."/>
            <person name="Hugo C."/>
            <person name="Kampfer P."/>
            <person name="Newman J."/>
            <person name="McQuiston J.R."/>
        </authorList>
    </citation>
    <scope>NUCLEOTIDE SEQUENCE [LARGE SCALE GENOMIC DNA]</scope>
    <source>
        <strain evidence="2 3">H5559</strain>
    </source>
</reference>